<dbReference type="EMBL" id="BAAAEJ010000005">
    <property type="protein sequence ID" value="GAA0387137.1"/>
    <property type="molecule type" value="Genomic_DNA"/>
</dbReference>
<feature type="chain" id="PRO_5045242804" evidence="1">
    <location>
        <begin position="17"/>
        <end position="280"/>
    </location>
</feature>
<evidence type="ECO:0000313" key="2">
    <source>
        <dbReference type="EMBL" id="GAA0387137.1"/>
    </source>
</evidence>
<name>A0ABP3I107_9CAUL</name>
<evidence type="ECO:0000313" key="3">
    <source>
        <dbReference type="Proteomes" id="UP001500791"/>
    </source>
</evidence>
<proteinExistence type="predicted"/>
<gene>
    <name evidence="2" type="ORF">GCM10009093_12410</name>
</gene>
<evidence type="ECO:0000256" key="1">
    <source>
        <dbReference type="SAM" id="SignalP"/>
    </source>
</evidence>
<keyword evidence="3" id="KW-1185">Reference proteome</keyword>
<comment type="caution">
    <text evidence="2">The sequence shown here is derived from an EMBL/GenBank/DDBJ whole genome shotgun (WGS) entry which is preliminary data.</text>
</comment>
<keyword evidence="1" id="KW-0732">Signal</keyword>
<protein>
    <submittedName>
        <fullName evidence="2">Uncharacterized protein</fullName>
    </submittedName>
</protein>
<dbReference type="Proteomes" id="UP001500791">
    <property type="component" value="Unassembled WGS sequence"/>
</dbReference>
<accession>A0ABP3I107</accession>
<feature type="signal peptide" evidence="1">
    <location>
        <begin position="1"/>
        <end position="16"/>
    </location>
</feature>
<sequence>MALFCAFALACGPAQALDATAQAYHERSFILAANAKCGLFDASVEQALGAAALQTRGVLLRAGHETAQVGAVASRAMGQGRAVSCGDPVLQETSGRILHAFSRWSRAARLEFPASNMSWRVDRFSGSKTGWRMVQDSGVGTASVRFGLAGVSPEETRPTVVVSFRGKSRPYAARLVMRDVDLLPRPHAVNAGQAQMPPFSGRKAIFAARQMDAPETLLGEGKRRGEAWEFPQEAMMRLTQLDPREPFWIEFLFRDDSVARVPFEAGDAGAAKAFLGLGAV</sequence>
<organism evidence="2 3">
    <name type="scientific">Brevundimonas terrae</name>
    <dbReference type="NCBI Taxonomy" id="363631"/>
    <lineage>
        <taxon>Bacteria</taxon>
        <taxon>Pseudomonadati</taxon>
        <taxon>Pseudomonadota</taxon>
        <taxon>Alphaproteobacteria</taxon>
        <taxon>Caulobacterales</taxon>
        <taxon>Caulobacteraceae</taxon>
        <taxon>Brevundimonas</taxon>
    </lineage>
</organism>
<reference evidence="3" key="1">
    <citation type="journal article" date="2019" name="Int. J. Syst. Evol. Microbiol.">
        <title>The Global Catalogue of Microorganisms (GCM) 10K type strain sequencing project: providing services to taxonomists for standard genome sequencing and annotation.</title>
        <authorList>
            <consortium name="The Broad Institute Genomics Platform"/>
            <consortium name="The Broad Institute Genome Sequencing Center for Infectious Disease"/>
            <person name="Wu L."/>
            <person name="Ma J."/>
        </authorList>
    </citation>
    <scope>NUCLEOTIDE SEQUENCE [LARGE SCALE GENOMIC DNA]</scope>
    <source>
        <strain evidence="3">JCM 13476</strain>
    </source>
</reference>